<dbReference type="AlphaFoldDB" id="A0A915PG23"/>
<evidence type="ECO:0000313" key="2">
    <source>
        <dbReference type="WBParaSite" id="sdigi.contig15.g1470.t1"/>
    </source>
</evidence>
<dbReference type="WBParaSite" id="sdigi.contig15.g1470.t1">
    <property type="protein sequence ID" value="sdigi.contig15.g1470.t1"/>
    <property type="gene ID" value="sdigi.contig15.g1470"/>
</dbReference>
<evidence type="ECO:0000313" key="1">
    <source>
        <dbReference type="Proteomes" id="UP000887581"/>
    </source>
</evidence>
<reference evidence="2" key="1">
    <citation type="submission" date="2022-11" db="UniProtKB">
        <authorList>
            <consortium name="WormBaseParasite"/>
        </authorList>
    </citation>
    <scope>IDENTIFICATION</scope>
</reference>
<protein>
    <submittedName>
        <fullName evidence="2">Uncharacterized protein</fullName>
    </submittedName>
</protein>
<accession>A0A915PG23</accession>
<organism evidence="1 2">
    <name type="scientific">Setaria digitata</name>
    <dbReference type="NCBI Taxonomy" id="48799"/>
    <lineage>
        <taxon>Eukaryota</taxon>
        <taxon>Metazoa</taxon>
        <taxon>Ecdysozoa</taxon>
        <taxon>Nematoda</taxon>
        <taxon>Chromadorea</taxon>
        <taxon>Rhabditida</taxon>
        <taxon>Spirurina</taxon>
        <taxon>Spiruromorpha</taxon>
        <taxon>Filarioidea</taxon>
        <taxon>Setariidae</taxon>
        <taxon>Setaria</taxon>
    </lineage>
</organism>
<keyword evidence="1" id="KW-1185">Reference proteome</keyword>
<sequence>METELHRAVAVVMIEVMPCYGKVPLFLNSFRSEQRNEFNEADEFAELFHLKRADGQWLSNSNSEAQGNGTAEPVAAA</sequence>
<dbReference type="Proteomes" id="UP000887581">
    <property type="component" value="Unplaced"/>
</dbReference>
<name>A0A915PG23_9BILA</name>
<proteinExistence type="predicted"/>